<feature type="compositionally biased region" description="Acidic residues" evidence="5">
    <location>
        <begin position="529"/>
        <end position="546"/>
    </location>
</feature>
<keyword evidence="3 4" id="KW-0539">Nucleus</keyword>
<evidence type="ECO:0000256" key="3">
    <source>
        <dbReference type="ARBA" id="ARBA00023242"/>
    </source>
</evidence>
<keyword evidence="1 4" id="KW-0690">Ribosome biogenesis</keyword>
<comment type="similarity">
    <text evidence="4">Belongs to the pescadillo family.</text>
</comment>
<evidence type="ECO:0000313" key="9">
    <source>
        <dbReference type="Proteomes" id="UP001190700"/>
    </source>
</evidence>
<dbReference type="HAMAP" id="MF_03028">
    <property type="entry name" value="Pescadillo"/>
    <property type="match status" value="1"/>
</dbReference>
<dbReference type="EMBL" id="LGRX02006559">
    <property type="protein sequence ID" value="KAK3276424.1"/>
    <property type="molecule type" value="Genomic_DNA"/>
</dbReference>
<keyword evidence="9" id="KW-1185">Reference proteome</keyword>
<evidence type="ECO:0000256" key="2">
    <source>
        <dbReference type="ARBA" id="ARBA00022552"/>
    </source>
</evidence>
<dbReference type="GO" id="GO:0003723">
    <property type="term" value="F:RNA binding"/>
    <property type="evidence" value="ECO:0007669"/>
    <property type="project" value="TreeGrafter"/>
</dbReference>
<organism evidence="7 9">
    <name type="scientific">Cymbomonas tetramitiformis</name>
    <dbReference type="NCBI Taxonomy" id="36881"/>
    <lineage>
        <taxon>Eukaryota</taxon>
        <taxon>Viridiplantae</taxon>
        <taxon>Chlorophyta</taxon>
        <taxon>Pyramimonadophyceae</taxon>
        <taxon>Pyramimonadales</taxon>
        <taxon>Pyramimonadaceae</taxon>
        <taxon>Cymbomonas</taxon>
    </lineage>
</organism>
<name>A0AAE0FJB7_9CHLO</name>
<reference evidence="7" key="2">
    <citation type="submission" date="2023-06" db="EMBL/GenBank/DDBJ databases">
        <title>Long-read-based genome assembly of the green algal bacterivore Cymbomonas tetramitiformis.</title>
        <authorList>
            <person name="Gyaltshen Y."/>
            <person name="Rozenberg A."/>
            <person name="Paasch A."/>
            <person name="Burns J.A."/>
            <person name="Warring S."/>
            <person name="Larson R."/>
            <person name="Maurer-Alcala X."/>
            <person name="Dacks J."/>
            <person name="Kim E."/>
        </authorList>
    </citation>
    <scope>NUCLEOTIDE SEQUENCE</scope>
    <source>
        <strain evidence="7">PLY_AMNH</strain>
    </source>
</reference>
<dbReference type="EMBL" id="LGRX02017479">
    <property type="protein sequence ID" value="KAK3260712.1"/>
    <property type="molecule type" value="Genomic_DNA"/>
</dbReference>
<dbReference type="InterPro" id="IPR001357">
    <property type="entry name" value="BRCT_dom"/>
</dbReference>
<dbReference type="PROSITE" id="PS50172">
    <property type="entry name" value="BRCT"/>
    <property type="match status" value="1"/>
</dbReference>
<comment type="function">
    <text evidence="4">Required for maturation of ribosomal RNAs and formation of the large ribosomal subunit.</text>
</comment>
<comment type="subcellular location">
    <subcellularLocation>
        <location evidence="4">Nucleus</location>
        <location evidence="4">Nucleolus</location>
    </subcellularLocation>
    <subcellularLocation>
        <location evidence="4">Nucleus</location>
        <location evidence="4">Nucleoplasm</location>
    </subcellularLocation>
</comment>
<feature type="region of interest" description="Disordered" evidence="5">
    <location>
        <begin position="473"/>
        <end position="502"/>
    </location>
</feature>
<feature type="region of interest" description="Disordered" evidence="5">
    <location>
        <begin position="518"/>
        <end position="568"/>
    </location>
</feature>
<accession>A0AAE0FJB7</accession>
<evidence type="ECO:0000259" key="6">
    <source>
        <dbReference type="PROSITE" id="PS50172"/>
    </source>
</evidence>
<dbReference type="InterPro" id="IPR036420">
    <property type="entry name" value="BRCT_dom_sf"/>
</dbReference>
<feature type="region of interest" description="Disordered" evidence="5">
    <location>
        <begin position="305"/>
        <end position="325"/>
    </location>
</feature>
<sequence length="612" mass="69239">MGKIIKKGTTGNAANYTTRNQALKRLQLKLEEFRRLCILKGVHPREPKKKRQGQGKTYYHVKDINFLAHEPLLEQFRTIRSHKKKIVRAKGKKEYDLAERLKNITPGYRLDHLVKERYPSFIDALRDLDDPLSLIHLFAVLPAEKRLKVNNTMVQKARRLSLEFQAYVSRTHALRKVFVSVKGIYYQAEILGQLVTWIVPHALAQHIPIDVDYRVMTTFLDFYEVLLEFVNFKLYHQLGLKYPPNLNSHMEDAATGLMAVMHEMATSTGATGLLEASAPTPNPESKVAKESEKRLSTLKDKMADLTEGDAEEEEHPRDAEAIDDAEEDMKVVIRDEHGQESQETHEEDECGNLFKGLVFYLGRETNRESLGFVIQCFGGKAGWEGEGSPIEGSDPSITHSVSDRPNKGHRFLSRDYVTPQWVYDSINFRVLTPTEGYQPGMKPPPHLSPFVDNEAEGYMPEYADTMRRLQEASKSVNLDAAAEVQDDESRGTKRTLDNDEDAAEKEYAAELAAEIAGVSYAQSLQKHEDEEEEDEEEDDEKSDEEAAPGKSAPLSGAEADAVDAGILKGSYLLPRKTRELYKAMQMGSAKKKARIEELQSKKKQVASKKQKK</sequence>
<dbReference type="PANTHER" id="PTHR12221">
    <property type="entry name" value="PESCADILLO - RELATED"/>
    <property type="match status" value="1"/>
</dbReference>
<proteinExistence type="inferred from homology"/>
<reference evidence="7 9" key="1">
    <citation type="journal article" date="2015" name="Genome Biol. Evol.">
        <title>Comparative Genomics of a Bacterivorous Green Alga Reveals Evolutionary Causalities and Consequences of Phago-Mixotrophic Mode of Nutrition.</title>
        <authorList>
            <person name="Burns J.A."/>
            <person name="Paasch A."/>
            <person name="Narechania A."/>
            <person name="Kim E."/>
        </authorList>
    </citation>
    <scope>NUCLEOTIDE SEQUENCE [LARGE SCALE GENOMIC DNA]</scope>
    <source>
        <strain evidence="7">PLY_AMNH</strain>
    </source>
</reference>
<dbReference type="GO" id="GO:0000466">
    <property type="term" value="P:maturation of 5.8S rRNA from tricistronic rRNA transcript (SSU-rRNA, 5.8S rRNA, LSU-rRNA)"/>
    <property type="evidence" value="ECO:0007669"/>
    <property type="project" value="UniProtKB-UniRule"/>
</dbReference>
<feature type="compositionally biased region" description="Basic residues" evidence="5">
    <location>
        <begin position="601"/>
        <end position="612"/>
    </location>
</feature>
<dbReference type="Proteomes" id="UP001190700">
    <property type="component" value="Unassembled WGS sequence"/>
</dbReference>
<dbReference type="PANTHER" id="PTHR12221:SF6">
    <property type="entry name" value="PESCADILLO HOMOLOG"/>
    <property type="match status" value="1"/>
</dbReference>
<gene>
    <name evidence="8" type="ORF">CYMTET_15489</name>
    <name evidence="7" type="ORF">CYMTET_30345</name>
</gene>
<keyword evidence="2 4" id="KW-0698">rRNA processing</keyword>
<dbReference type="GO" id="GO:0005654">
    <property type="term" value="C:nucleoplasm"/>
    <property type="evidence" value="ECO:0007669"/>
    <property type="project" value="UniProtKB-SubCell"/>
</dbReference>
<protein>
    <recommendedName>
        <fullName evidence="4">Pescadillo homolog</fullName>
    </recommendedName>
</protein>
<comment type="caution">
    <text evidence="7">The sequence shown here is derived from an EMBL/GenBank/DDBJ whole genome shotgun (WGS) entry which is preliminary data.</text>
</comment>
<feature type="compositionally biased region" description="Basic and acidic residues" evidence="5">
    <location>
        <begin position="487"/>
        <end position="497"/>
    </location>
</feature>
<feature type="region of interest" description="Disordered" evidence="5">
    <location>
        <begin position="584"/>
        <end position="612"/>
    </location>
</feature>
<dbReference type="Pfam" id="PF06732">
    <property type="entry name" value="Pescadillo_N"/>
    <property type="match status" value="1"/>
</dbReference>
<dbReference type="GO" id="GO:0043021">
    <property type="term" value="F:ribonucleoprotein complex binding"/>
    <property type="evidence" value="ECO:0007669"/>
    <property type="project" value="UniProtKB-UniRule"/>
</dbReference>
<dbReference type="InterPro" id="IPR010613">
    <property type="entry name" value="PES"/>
</dbReference>
<dbReference type="GO" id="GO:0030687">
    <property type="term" value="C:preribosome, large subunit precursor"/>
    <property type="evidence" value="ECO:0007669"/>
    <property type="project" value="UniProtKB-UniRule"/>
</dbReference>
<dbReference type="AlphaFoldDB" id="A0AAE0FJB7"/>
<evidence type="ECO:0000313" key="7">
    <source>
        <dbReference type="EMBL" id="KAK3260712.1"/>
    </source>
</evidence>
<dbReference type="GO" id="GO:0070545">
    <property type="term" value="C:PeBoW complex"/>
    <property type="evidence" value="ECO:0007669"/>
    <property type="project" value="TreeGrafter"/>
</dbReference>
<feature type="region of interest" description="Disordered" evidence="5">
    <location>
        <begin position="273"/>
        <end position="293"/>
    </location>
</feature>
<evidence type="ECO:0000256" key="1">
    <source>
        <dbReference type="ARBA" id="ARBA00022517"/>
    </source>
</evidence>
<dbReference type="GO" id="GO:0000463">
    <property type="term" value="P:maturation of LSU-rRNA from tricistronic rRNA transcript (SSU-rRNA, 5.8S rRNA, LSU-rRNA)"/>
    <property type="evidence" value="ECO:0007669"/>
    <property type="project" value="UniProtKB-UniRule"/>
</dbReference>
<evidence type="ECO:0000313" key="8">
    <source>
        <dbReference type="EMBL" id="KAK3276424.1"/>
    </source>
</evidence>
<dbReference type="SUPFAM" id="SSF52113">
    <property type="entry name" value="BRCT domain"/>
    <property type="match status" value="1"/>
</dbReference>
<evidence type="ECO:0000256" key="5">
    <source>
        <dbReference type="SAM" id="MobiDB-lite"/>
    </source>
</evidence>
<dbReference type="SMART" id="SM00292">
    <property type="entry name" value="BRCT"/>
    <property type="match status" value="1"/>
</dbReference>
<evidence type="ECO:0000256" key="4">
    <source>
        <dbReference type="HAMAP-Rule" id="MF_03028"/>
    </source>
</evidence>
<dbReference type="CDD" id="cd17709">
    <property type="entry name" value="BRCT_pescadillo_like"/>
    <property type="match status" value="1"/>
</dbReference>
<feature type="domain" description="BRCT" evidence="6">
    <location>
        <begin position="349"/>
        <end position="439"/>
    </location>
</feature>
<dbReference type="Gene3D" id="3.40.50.10190">
    <property type="entry name" value="BRCT domain"/>
    <property type="match status" value="1"/>
</dbReference>